<sequence>MLITLASMRVRSNSMAWSEAAERRNEMVRLLSIARRKTTKEGRKEQKRTKKEQEKKKKAQE</sequence>
<protein>
    <submittedName>
        <fullName evidence="2">Uncharacterized protein</fullName>
    </submittedName>
</protein>
<organism evidence="2 3">
    <name type="scientific">Herbaspirillum rhizosphaerae</name>
    <dbReference type="NCBI Taxonomy" id="346179"/>
    <lineage>
        <taxon>Bacteria</taxon>
        <taxon>Pseudomonadati</taxon>
        <taxon>Pseudomonadota</taxon>
        <taxon>Betaproteobacteria</taxon>
        <taxon>Burkholderiales</taxon>
        <taxon>Oxalobacteraceae</taxon>
        <taxon>Herbaspirillum</taxon>
    </lineage>
</organism>
<evidence type="ECO:0000256" key="1">
    <source>
        <dbReference type="SAM" id="MobiDB-lite"/>
    </source>
</evidence>
<dbReference type="Proteomes" id="UP001629214">
    <property type="component" value="Unassembled WGS sequence"/>
</dbReference>
<feature type="compositionally biased region" description="Basic and acidic residues" evidence="1">
    <location>
        <begin position="51"/>
        <end position="61"/>
    </location>
</feature>
<reference evidence="2 3" key="1">
    <citation type="journal article" date="2024" name="Chem. Sci.">
        <title>Discovery of megapolipeptins by genome mining of a Burkholderiales bacteria collection.</title>
        <authorList>
            <person name="Paulo B.S."/>
            <person name="Recchia M.J.J."/>
            <person name="Lee S."/>
            <person name="Fergusson C.H."/>
            <person name="Romanowski S.B."/>
            <person name="Hernandez A."/>
            <person name="Krull N."/>
            <person name="Liu D.Y."/>
            <person name="Cavanagh H."/>
            <person name="Bos A."/>
            <person name="Gray C.A."/>
            <person name="Murphy B.T."/>
            <person name="Linington R.G."/>
            <person name="Eustaquio A.S."/>
        </authorList>
    </citation>
    <scope>NUCLEOTIDE SEQUENCE [LARGE SCALE GENOMIC DNA]</scope>
    <source>
        <strain evidence="2 3">RL21-008-BIB-B</strain>
    </source>
</reference>
<name>A0ABW8Z5A2_9BURK</name>
<evidence type="ECO:0000313" key="3">
    <source>
        <dbReference type="Proteomes" id="UP001629214"/>
    </source>
</evidence>
<feature type="region of interest" description="Disordered" evidence="1">
    <location>
        <begin position="33"/>
        <end position="61"/>
    </location>
</feature>
<dbReference type="EMBL" id="JAQQFR010000004">
    <property type="protein sequence ID" value="MFL9878231.1"/>
    <property type="molecule type" value="Genomic_DNA"/>
</dbReference>
<evidence type="ECO:0000313" key="2">
    <source>
        <dbReference type="EMBL" id="MFL9878231.1"/>
    </source>
</evidence>
<comment type="caution">
    <text evidence="2">The sequence shown here is derived from an EMBL/GenBank/DDBJ whole genome shotgun (WGS) entry which is preliminary data.</text>
</comment>
<keyword evidence="3" id="KW-1185">Reference proteome</keyword>
<gene>
    <name evidence="2" type="ORF">PQR63_07565</name>
</gene>
<dbReference type="RefSeq" id="WP_408167441.1">
    <property type="nucleotide sequence ID" value="NZ_JAQQFR010000004.1"/>
</dbReference>
<proteinExistence type="predicted"/>
<accession>A0ABW8Z5A2</accession>